<dbReference type="RefSeq" id="WP_003621401.1">
    <property type="nucleotide sequence ID" value="NZ_CM000920.1"/>
</dbReference>
<dbReference type="SUPFAM" id="SSF46785">
    <property type="entry name" value="Winged helix' DNA-binding domain"/>
    <property type="match status" value="1"/>
</dbReference>
<organism evidence="1 2">
    <name type="scientific">Novacetimonas hansenii ATCC 23769</name>
    <dbReference type="NCBI Taxonomy" id="714995"/>
    <lineage>
        <taxon>Bacteria</taxon>
        <taxon>Pseudomonadati</taxon>
        <taxon>Pseudomonadota</taxon>
        <taxon>Alphaproteobacteria</taxon>
        <taxon>Acetobacterales</taxon>
        <taxon>Acetobacteraceae</taxon>
        <taxon>Novacetimonas</taxon>
    </lineage>
</organism>
<dbReference type="InterPro" id="IPR036388">
    <property type="entry name" value="WH-like_DNA-bd_sf"/>
</dbReference>
<dbReference type="InterPro" id="IPR000944">
    <property type="entry name" value="Tscrpt_reg_Rrf2"/>
</dbReference>
<dbReference type="HOGENOM" id="CLU_1803641_0_0_5"/>
<dbReference type="PROSITE" id="PS51197">
    <property type="entry name" value="HTH_RRF2_2"/>
    <property type="match status" value="1"/>
</dbReference>
<accession>D5QHY6</accession>
<sequence>MQLSLHTDHAVKFLICMTQSGMPACVQEISGRCGLSTREVAGVLQDLHHCGLIEHATTGEGFLRLRKDPARVRIGDVIRSIEAVRPMTPKEGAFAPMFDMAHAAFVDALNDYSLSDLATLSGGEATGAGFVTGLHGVSVLVPG</sequence>
<dbReference type="Pfam" id="PF02082">
    <property type="entry name" value="Rrf2"/>
    <property type="match status" value="1"/>
</dbReference>
<proteinExistence type="predicted"/>
<dbReference type="Proteomes" id="UP000006468">
    <property type="component" value="Chromosome"/>
</dbReference>
<dbReference type="InterPro" id="IPR036390">
    <property type="entry name" value="WH_DNA-bd_sf"/>
</dbReference>
<protein>
    <submittedName>
        <fullName evidence="1">Uncharacterized protein</fullName>
    </submittedName>
</protein>
<gene>
    <name evidence="1" type="ORF">GXY_13823</name>
</gene>
<evidence type="ECO:0000313" key="1">
    <source>
        <dbReference type="EMBL" id="EFG83355.1"/>
    </source>
</evidence>
<reference evidence="1 2" key="1">
    <citation type="journal article" date="2010" name="J. Bacteriol.">
        <title>Genome sequence of a cellulose-producing bacterium, Gluconacetobacter hansenii ATCC 23769.</title>
        <authorList>
            <person name="Iyer P.R."/>
            <person name="Geib S.M."/>
            <person name="Catchmark J."/>
            <person name="Kao T.H."/>
            <person name="Tien M."/>
        </authorList>
    </citation>
    <scope>NUCLEOTIDE SEQUENCE [LARGE SCALE GENOMIC DNA]</scope>
    <source>
        <strain evidence="1 2">ATCC 23769</strain>
    </source>
</reference>
<comment type="caution">
    <text evidence="1">The sequence shown here is derived from an EMBL/GenBank/DDBJ whole genome shotgun (WGS) entry which is preliminary data.</text>
</comment>
<dbReference type="Gene3D" id="1.10.10.10">
    <property type="entry name" value="Winged helix-like DNA-binding domain superfamily/Winged helix DNA-binding domain"/>
    <property type="match status" value="1"/>
</dbReference>
<dbReference type="AlphaFoldDB" id="D5QHY6"/>
<name>D5QHY6_NOVHA</name>
<evidence type="ECO:0000313" key="2">
    <source>
        <dbReference type="Proteomes" id="UP000006468"/>
    </source>
</evidence>
<dbReference type="EMBL" id="ADTV01000052">
    <property type="protein sequence ID" value="EFG83355.1"/>
    <property type="molecule type" value="Genomic_DNA"/>
</dbReference>